<evidence type="ECO:0000256" key="7">
    <source>
        <dbReference type="ARBA" id="ARBA00060555"/>
    </source>
</evidence>
<dbReference type="PANTHER" id="PTHR48097">
    <property type="entry name" value="L-THREONINE ALDOLASE-RELATED"/>
    <property type="match status" value="1"/>
</dbReference>
<evidence type="ECO:0000313" key="12">
    <source>
        <dbReference type="Proteomes" id="UP000761534"/>
    </source>
</evidence>
<comment type="caution">
    <text evidence="11">The sequence shown here is derived from an EMBL/GenBank/DDBJ whole genome shotgun (WGS) entry which is preliminary data.</text>
</comment>
<evidence type="ECO:0000256" key="2">
    <source>
        <dbReference type="ARBA" id="ARBA00006966"/>
    </source>
</evidence>
<comment type="pathway">
    <text evidence="7">Amino-acid degradation; L-threonine degradation via aldolase pathway; acetaldehyde and glycine from L-threonine: step 1/1.</text>
</comment>
<comment type="similarity">
    <text evidence="2">Belongs to the threonine aldolase family.</text>
</comment>
<evidence type="ECO:0000256" key="3">
    <source>
        <dbReference type="ARBA" id="ARBA00022898"/>
    </source>
</evidence>
<evidence type="ECO:0000256" key="1">
    <source>
        <dbReference type="ARBA" id="ARBA00001933"/>
    </source>
</evidence>
<reference evidence="11" key="1">
    <citation type="journal article" date="2019" name="G3 (Bethesda)">
        <title>Genome Assemblies of Two Rare Opportunistic Yeast Pathogens: Diutina rugosa (syn. Candida rugosa) and Trichomonascus ciferrii (syn. Candida ciferrii).</title>
        <authorList>
            <person name="Mixao V."/>
            <person name="Saus E."/>
            <person name="Hansen A.P."/>
            <person name="Lass-Florl C."/>
            <person name="Gabaldon T."/>
        </authorList>
    </citation>
    <scope>NUCLEOTIDE SEQUENCE</scope>
    <source>
        <strain evidence="11">CBS 4856</strain>
    </source>
</reference>
<accession>A0A642UYW4</accession>
<comment type="cofactor">
    <cofactor evidence="1">
        <name>pyridoxal 5'-phosphate</name>
        <dbReference type="ChEBI" id="CHEBI:597326"/>
    </cofactor>
</comment>
<sequence>MVAAMTNATLGDSVYEEDEDTAAFEEKVAKLAGMERGTFVVSGTMSNQLALRAHLHQPPHSVLCDHRGHIFTSEAAGLAILSQTMVTPVVPKNGIYLTLEDVKSKVILGKNIHTAPTKVISLENTLGGTIMPIEEIARISEWARQNDIKMHLDGARLWNASIATGVSLAEYGKYFDSISLCISKGLCAPVGSVLVGGNDYIEKVLWLKKQQGGGIRQAGLLTAAANVALDEVWPTMATTHQKTAQLAKDLEAMGVMSEVPVQTNFIFLDAQTANLDLDILAQEAAKHNVKVMANRIVLHYHITDESIENLKNAVKSALTLSKQKAATEKLNNVSTGYGSMR</sequence>
<evidence type="ECO:0000256" key="5">
    <source>
        <dbReference type="ARBA" id="ARBA00050410"/>
    </source>
</evidence>
<evidence type="ECO:0000259" key="10">
    <source>
        <dbReference type="Pfam" id="PF01212"/>
    </source>
</evidence>
<gene>
    <name evidence="11" type="ORF">TRICI_005485</name>
</gene>
<feature type="modified residue" description="N6-(pyridoxal phosphate)lysine" evidence="9">
    <location>
        <position position="184"/>
    </location>
</feature>
<dbReference type="NCBIfam" id="NF041359">
    <property type="entry name" value="GntG_guanitoxin"/>
    <property type="match status" value="1"/>
</dbReference>
<dbReference type="PIRSF" id="PIRSF017617">
    <property type="entry name" value="Thr_aldolase"/>
    <property type="match status" value="1"/>
</dbReference>
<dbReference type="Proteomes" id="UP000761534">
    <property type="component" value="Unassembled WGS sequence"/>
</dbReference>
<dbReference type="Gene3D" id="3.40.640.10">
    <property type="entry name" value="Type I PLP-dependent aspartate aminotransferase-like (Major domain)"/>
    <property type="match status" value="1"/>
</dbReference>
<name>A0A642UYW4_9ASCO</name>
<dbReference type="InterPro" id="IPR001597">
    <property type="entry name" value="ArAA_b-elim_lyase/Thr_aldolase"/>
</dbReference>
<dbReference type="EMBL" id="SWFS01000430">
    <property type="protein sequence ID" value="KAA8904435.1"/>
    <property type="molecule type" value="Genomic_DNA"/>
</dbReference>
<dbReference type="VEuPathDB" id="FungiDB:TRICI_005485"/>
<feature type="domain" description="Aromatic amino acid beta-eliminating lyase/threonine aldolase" evidence="10">
    <location>
        <begin position="1"/>
        <end position="271"/>
    </location>
</feature>
<dbReference type="InterPro" id="IPR015422">
    <property type="entry name" value="PyrdxlP-dep_Trfase_small"/>
</dbReference>
<dbReference type="InterPro" id="IPR023603">
    <property type="entry name" value="Low_specificity_L-TA-like"/>
</dbReference>
<evidence type="ECO:0000313" key="11">
    <source>
        <dbReference type="EMBL" id="KAA8904435.1"/>
    </source>
</evidence>
<dbReference type="InterPro" id="IPR015421">
    <property type="entry name" value="PyrdxlP-dep_Trfase_major"/>
</dbReference>
<dbReference type="Pfam" id="PF01212">
    <property type="entry name" value="Beta_elim_lyase"/>
    <property type="match status" value="1"/>
</dbReference>
<evidence type="ECO:0000256" key="8">
    <source>
        <dbReference type="ARBA" id="ARBA00066573"/>
    </source>
</evidence>
<dbReference type="EC" id="4.1.2.48" evidence="8"/>
<dbReference type="AlphaFoldDB" id="A0A642UYW4"/>
<evidence type="ECO:0000256" key="9">
    <source>
        <dbReference type="PIRSR" id="PIRSR017617-1"/>
    </source>
</evidence>
<dbReference type="FunFam" id="3.40.640.10:FF:000030">
    <property type="entry name" value="Low-specificity L-threonine aldolase"/>
    <property type="match status" value="1"/>
</dbReference>
<evidence type="ECO:0000256" key="4">
    <source>
        <dbReference type="ARBA" id="ARBA00023239"/>
    </source>
</evidence>
<dbReference type="GO" id="GO:0006567">
    <property type="term" value="P:L-threonine catabolic process"/>
    <property type="evidence" value="ECO:0007669"/>
    <property type="project" value="TreeGrafter"/>
</dbReference>
<organism evidence="11 12">
    <name type="scientific">Trichomonascus ciferrii</name>
    <dbReference type="NCBI Taxonomy" id="44093"/>
    <lineage>
        <taxon>Eukaryota</taxon>
        <taxon>Fungi</taxon>
        <taxon>Dikarya</taxon>
        <taxon>Ascomycota</taxon>
        <taxon>Saccharomycotina</taxon>
        <taxon>Dipodascomycetes</taxon>
        <taxon>Dipodascales</taxon>
        <taxon>Trichomonascaceae</taxon>
        <taxon>Trichomonascus</taxon>
        <taxon>Trichomonascus ciferrii complex</taxon>
    </lineage>
</organism>
<dbReference type="GO" id="GO:0008732">
    <property type="term" value="F:L-allo-threonine aldolase activity"/>
    <property type="evidence" value="ECO:0007669"/>
    <property type="project" value="TreeGrafter"/>
</dbReference>
<keyword evidence="12" id="KW-1185">Reference proteome</keyword>
<comment type="catalytic activity">
    <reaction evidence="5">
        <text>L-threonine = acetaldehyde + glycine</text>
        <dbReference type="Rhea" id="RHEA:19625"/>
        <dbReference type="ChEBI" id="CHEBI:15343"/>
        <dbReference type="ChEBI" id="CHEBI:57305"/>
        <dbReference type="ChEBI" id="CHEBI:57926"/>
        <dbReference type="EC" id="4.1.2.48"/>
    </reaction>
</comment>
<evidence type="ECO:0000256" key="6">
    <source>
        <dbReference type="ARBA" id="ARBA00050939"/>
    </source>
</evidence>
<dbReference type="SUPFAM" id="SSF53383">
    <property type="entry name" value="PLP-dependent transferases"/>
    <property type="match status" value="1"/>
</dbReference>
<comment type="catalytic activity">
    <reaction evidence="6">
        <text>L-allo-threonine = acetaldehyde + glycine</text>
        <dbReference type="Rhea" id="RHEA:26209"/>
        <dbReference type="ChEBI" id="CHEBI:15343"/>
        <dbReference type="ChEBI" id="CHEBI:57305"/>
        <dbReference type="ChEBI" id="CHEBI:58585"/>
        <dbReference type="EC" id="4.1.2.48"/>
    </reaction>
</comment>
<dbReference type="PANTHER" id="PTHR48097:SF9">
    <property type="entry name" value="L-THREONINE ALDOLASE"/>
    <property type="match status" value="1"/>
</dbReference>
<protein>
    <recommendedName>
        <fullName evidence="8">low-specificity L-threonine aldolase</fullName>
        <ecNumber evidence="8">4.1.2.48</ecNumber>
    </recommendedName>
</protein>
<keyword evidence="4" id="KW-0456">Lyase</keyword>
<dbReference type="InterPro" id="IPR015424">
    <property type="entry name" value="PyrdxlP-dep_Trfase"/>
</dbReference>
<proteinExistence type="inferred from homology"/>
<keyword evidence="3" id="KW-0663">Pyridoxal phosphate</keyword>
<dbReference type="GO" id="GO:0006545">
    <property type="term" value="P:glycine biosynthetic process"/>
    <property type="evidence" value="ECO:0007669"/>
    <property type="project" value="TreeGrafter"/>
</dbReference>
<dbReference type="OrthoDB" id="10261951at2759"/>
<dbReference type="Gene3D" id="3.90.1150.10">
    <property type="entry name" value="Aspartate Aminotransferase, domain 1"/>
    <property type="match status" value="1"/>
</dbReference>
<dbReference type="GO" id="GO:0005829">
    <property type="term" value="C:cytosol"/>
    <property type="evidence" value="ECO:0007669"/>
    <property type="project" value="TreeGrafter"/>
</dbReference>